<evidence type="ECO:0000313" key="2">
    <source>
        <dbReference type="Proteomes" id="UP001556196"/>
    </source>
</evidence>
<dbReference type="InterPro" id="IPR023614">
    <property type="entry name" value="Porin_dom_sf"/>
</dbReference>
<feature type="non-terminal residue" evidence="1">
    <location>
        <position position="282"/>
    </location>
</feature>
<keyword evidence="2" id="KW-1185">Reference proteome</keyword>
<protein>
    <submittedName>
        <fullName evidence="1">Porin</fullName>
    </submittedName>
</protein>
<comment type="caution">
    <text evidence="1">The sequence shown here is derived from an EMBL/GenBank/DDBJ whole genome shotgun (WGS) entry which is preliminary data.</text>
</comment>
<accession>A0ABV3R757</accession>
<proteinExistence type="predicted"/>
<name>A0ABV3R757_9HYPH</name>
<dbReference type="Proteomes" id="UP001556196">
    <property type="component" value="Unassembled WGS sequence"/>
</dbReference>
<evidence type="ECO:0000313" key="1">
    <source>
        <dbReference type="EMBL" id="MEW9808797.1"/>
    </source>
</evidence>
<gene>
    <name evidence="1" type="ORF">ABUE31_22690</name>
</gene>
<dbReference type="EMBL" id="JBFOCI010000029">
    <property type="protein sequence ID" value="MEW9808797.1"/>
    <property type="molecule type" value="Genomic_DNA"/>
</dbReference>
<reference evidence="1 2" key="1">
    <citation type="submission" date="2024-06" db="EMBL/GenBank/DDBJ databases">
        <authorList>
            <person name="Tuo L."/>
        </authorList>
    </citation>
    <scope>NUCLEOTIDE SEQUENCE [LARGE SCALE GENOMIC DNA]</scope>
    <source>
        <strain evidence="1 2">ZMM04-5</strain>
    </source>
</reference>
<dbReference type="Gene3D" id="2.40.160.10">
    <property type="entry name" value="Porin"/>
    <property type="match status" value="1"/>
</dbReference>
<dbReference type="SUPFAM" id="SSF56935">
    <property type="entry name" value="Porins"/>
    <property type="match status" value="1"/>
</dbReference>
<organism evidence="1 2">
    <name type="scientific">Mesorhizobium marinum</name>
    <dbReference type="NCBI Taxonomy" id="3228790"/>
    <lineage>
        <taxon>Bacteria</taxon>
        <taxon>Pseudomonadati</taxon>
        <taxon>Pseudomonadota</taxon>
        <taxon>Alphaproteobacteria</taxon>
        <taxon>Hyphomicrobiales</taxon>
        <taxon>Phyllobacteriaceae</taxon>
        <taxon>Mesorhizobium</taxon>
    </lineage>
</organism>
<sequence length="282" mass="30365">MAGKPAEEEEEMKRLPQCAQLGSALVLVAAAMIPSALHADSIFQPIEYTLGDGTVVRISGQINMGVLNYDDGQGSFTNVVNNDNSSSRVRLQILNTTGEWKFESTIEAEYQPLASNVVSQYQDEPNWDFPATNIRKAEVALSHDNFGKLWLGQGSMASDGTAEVDNSGTSVIAYSSLSDTAGGYFFRNSGDGLSGISVGSAFSNFDGLGRKVRVRYDTPTFHGFGLRTSYGEDAFADKDFPLYDIAAVYSGDFDTIDLDAAMGYAWNDETDIETLSGSISGL</sequence>
<dbReference type="RefSeq" id="WP_367726038.1">
    <property type="nucleotide sequence ID" value="NZ_JBFOCI010000029.1"/>
</dbReference>